<accession>A0AAU9IRC3</accession>
<dbReference type="EMBL" id="CAJZBQ010000003">
    <property type="protein sequence ID" value="CAG9310853.1"/>
    <property type="molecule type" value="Genomic_DNA"/>
</dbReference>
<feature type="coiled-coil region" evidence="1">
    <location>
        <begin position="134"/>
        <end position="161"/>
    </location>
</feature>
<keyword evidence="1" id="KW-0175">Coiled coil</keyword>
<gene>
    <name evidence="2" type="ORF">BSTOLATCC_MIC2567</name>
</gene>
<proteinExistence type="predicted"/>
<evidence type="ECO:0000313" key="3">
    <source>
        <dbReference type="Proteomes" id="UP001162131"/>
    </source>
</evidence>
<keyword evidence="3" id="KW-1185">Reference proteome</keyword>
<protein>
    <submittedName>
        <fullName evidence="2">Uncharacterized protein</fullName>
    </submittedName>
</protein>
<reference evidence="2" key="1">
    <citation type="submission" date="2021-09" db="EMBL/GenBank/DDBJ databases">
        <authorList>
            <consortium name="AG Swart"/>
            <person name="Singh M."/>
            <person name="Singh A."/>
            <person name="Seah K."/>
            <person name="Emmerich C."/>
        </authorList>
    </citation>
    <scope>NUCLEOTIDE SEQUENCE</scope>
    <source>
        <strain evidence="2">ATCC30299</strain>
    </source>
</reference>
<name>A0AAU9IRC3_9CILI</name>
<organism evidence="2 3">
    <name type="scientific">Blepharisma stoltei</name>
    <dbReference type="NCBI Taxonomy" id="1481888"/>
    <lineage>
        <taxon>Eukaryota</taxon>
        <taxon>Sar</taxon>
        <taxon>Alveolata</taxon>
        <taxon>Ciliophora</taxon>
        <taxon>Postciliodesmatophora</taxon>
        <taxon>Heterotrichea</taxon>
        <taxon>Heterotrichida</taxon>
        <taxon>Blepharismidae</taxon>
        <taxon>Blepharisma</taxon>
    </lineage>
</organism>
<sequence>MKKENRYSLDFLTRKSKLRSNSRSRQLDSQNPVFSVVSSCVGSPRRFIEDYSNFNFDYQSYLTLCNNKTISPSPQVSDRKSGIPKMLQTSFHKKNSRGASTSALHQPMGNDDFLKTFHNNKGKLDKWIKSTYKNMIIKKEAEEIRRKVQRLKTELASSSKIKYDRLPTQESKNCTNIYYERSPSPLKKNFSSQKIKCDLHRQNFQPKIPNNSKSKISLSHLRKYFLIEPKKPFRF</sequence>
<evidence type="ECO:0000313" key="2">
    <source>
        <dbReference type="EMBL" id="CAG9310853.1"/>
    </source>
</evidence>
<comment type="caution">
    <text evidence="2">The sequence shown here is derived from an EMBL/GenBank/DDBJ whole genome shotgun (WGS) entry which is preliminary data.</text>
</comment>
<dbReference type="AlphaFoldDB" id="A0AAU9IRC3"/>
<evidence type="ECO:0000256" key="1">
    <source>
        <dbReference type="SAM" id="Coils"/>
    </source>
</evidence>
<dbReference type="Proteomes" id="UP001162131">
    <property type="component" value="Unassembled WGS sequence"/>
</dbReference>